<proteinExistence type="predicted"/>
<comment type="caution">
    <text evidence="1">The sequence shown here is derived from an EMBL/GenBank/DDBJ whole genome shotgun (WGS) entry which is preliminary data.</text>
</comment>
<evidence type="ECO:0000313" key="1">
    <source>
        <dbReference type="EMBL" id="GGW73516.1"/>
    </source>
</evidence>
<sequence>MTAERWARAVRQQVGLGRLLPLGGPHDGAWITEAAAGAVLGLAAADGVPQVRLGALRIALAGAEDAPAPVVPPPPGALPPGALRVTADFAASAAEPLPAVAARLRRALAAAAAGRLGLTVTDVDLRVTELLEEDGDARSAVSAPRPVPAREVTDAEESRVADAALAVPGVSTLTGALGGLGRAVHLEERGAPAALPHRHVRVELATRADHRAVDVARRVRAAVRDALEDRPTVGVLVTAVDRPAAAVTGP</sequence>
<dbReference type="Proteomes" id="UP000620224">
    <property type="component" value="Unassembled WGS sequence"/>
</dbReference>
<gene>
    <name evidence="1" type="ORF">GCM10010503_58860</name>
</gene>
<protein>
    <recommendedName>
        <fullName evidence="3">Nucleopolyhedrovirus P10 family protein</fullName>
    </recommendedName>
</protein>
<evidence type="ECO:0008006" key="3">
    <source>
        <dbReference type="Google" id="ProtNLM"/>
    </source>
</evidence>
<organism evidence="1 2">
    <name type="scientific">Streptomyces lucensis JCM 4490</name>
    <dbReference type="NCBI Taxonomy" id="1306176"/>
    <lineage>
        <taxon>Bacteria</taxon>
        <taxon>Bacillati</taxon>
        <taxon>Actinomycetota</taxon>
        <taxon>Actinomycetes</taxon>
        <taxon>Kitasatosporales</taxon>
        <taxon>Streptomycetaceae</taxon>
        <taxon>Streptomyces</taxon>
    </lineage>
</organism>
<reference evidence="1" key="1">
    <citation type="journal article" date="2014" name="Int. J. Syst. Evol. Microbiol.">
        <title>Complete genome sequence of Corynebacterium casei LMG S-19264T (=DSM 44701T), isolated from a smear-ripened cheese.</title>
        <authorList>
            <consortium name="US DOE Joint Genome Institute (JGI-PGF)"/>
            <person name="Walter F."/>
            <person name="Albersmeier A."/>
            <person name="Kalinowski J."/>
            <person name="Ruckert C."/>
        </authorList>
    </citation>
    <scope>NUCLEOTIDE SEQUENCE</scope>
    <source>
        <strain evidence="1">JCM 4490</strain>
    </source>
</reference>
<dbReference type="EMBL" id="BMUE01000016">
    <property type="protein sequence ID" value="GGW73516.1"/>
    <property type="molecule type" value="Genomic_DNA"/>
</dbReference>
<accession>A0A918MUY3</accession>
<name>A0A918MUY3_9ACTN</name>
<reference evidence="1" key="2">
    <citation type="submission" date="2020-09" db="EMBL/GenBank/DDBJ databases">
        <authorList>
            <person name="Sun Q."/>
            <person name="Ohkuma M."/>
        </authorList>
    </citation>
    <scope>NUCLEOTIDE SEQUENCE</scope>
    <source>
        <strain evidence="1">JCM 4490</strain>
    </source>
</reference>
<evidence type="ECO:0000313" key="2">
    <source>
        <dbReference type="Proteomes" id="UP000620224"/>
    </source>
</evidence>
<dbReference type="AlphaFoldDB" id="A0A918MUY3"/>
<dbReference type="RefSeq" id="WP_190018417.1">
    <property type="nucleotide sequence ID" value="NZ_BMUE01000016.1"/>
</dbReference>
<keyword evidence="2" id="KW-1185">Reference proteome</keyword>